<proteinExistence type="predicted"/>
<sequence length="71" mass="7464">MREYNMVLIALSVNCVANNVSDQVRGLAPPLGAGKDSAEGVAVLCFSVASTAALVYWRTIEIGAPPQLESK</sequence>
<name>A0A4Y8PI16_9BACT</name>
<keyword evidence="2" id="KW-1185">Reference proteome</keyword>
<protein>
    <submittedName>
        <fullName evidence="1">Uncharacterized protein</fullName>
    </submittedName>
</protein>
<reference evidence="1 2" key="1">
    <citation type="submission" date="2016-05" db="EMBL/GenBank/DDBJ databases">
        <title>Diversity and Homogeneity among Thermoacidophilic Verrucomicrobia Methanotrophs Linked with Geographical Origin.</title>
        <authorList>
            <person name="Erikstad H.-A."/>
            <person name="Smestad N.B."/>
            <person name="Ceballos R.M."/>
            <person name="Birkeland N.-K."/>
        </authorList>
    </citation>
    <scope>NUCLEOTIDE SEQUENCE [LARGE SCALE GENOMIC DNA]</scope>
    <source>
        <strain evidence="1 2">Phi</strain>
    </source>
</reference>
<accession>A0A4Y8PI16</accession>
<dbReference type="AlphaFoldDB" id="A0A4Y8PI16"/>
<comment type="caution">
    <text evidence="1">The sequence shown here is derived from an EMBL/GenBank/DDBJ whole genome shotgun (WGS) entry which is preliminary data.</text>
</comment>
<gene>
    <name evidence="1" type="ORF">A7Q10_04515</name>
</gene>
<dbReference type="Proteomes" id="UP000297713">
    <property type="component" value="Unassembled WGS sequence"/>
</dbReference>
<dbReference type="EMBL" id="LXQC01000068">
    <property type="protein sequence ID" value="TFE71562.1"/>
    <property type="molecule type" value="Genomic_DNA"/>
</dbReference>
<evidence type="ECO:0000313" key="2">
    <source>
        <dbReference type="Proteomes" id="UP000297713"/>
    </source>
</evidence>
<organism evidence="1 2">
    <name type="scientific">Methylacidiphilum caldifontis</name>
    <dbReference type="NCBI Taxonomy" id="2795386"/>
    <lineage>
        <taxon>Bacteria</taxon>
        <taxon>Pseudomonadati</taxon>
        <taxon>Verrucomicrobiota</taxon>
        <taxon>Methylacidiphilae</taxon>
        <taxon>Methylacidiphilales</taxon>
        <taxon>Methylacidiphilaceae</taxon>
        <taxon>Methylacidiphilum (ex Ratnadevi et al. 2023)</taxon>
    </lineage>
</organism>
<evidence type="ECO:0000313" key="1">
    <source>
        <dbReference type="EMBL" id="TFE71562.1"/>
    </source>
</evidence>